<name>A0A318KLV9_9FIRM</name>
<comment type="caution">
    <text evidence="2">The sequence shown here is derived from an EMBL/GenBank/DDBJ whole genome shotgun (WGS) entry which is preliminary data.</text>
</comment>
<dbReference type="InterPro" id="IPR036388">
    <property type="entry name" value="WH-like_DNA-bd_sf"/>
</dbReference>
<dbReference type="RefSeq" id="WP_022937493.1">
    <property type="nucleotide sequence ID" value="NZ_CABKRQ010000003.1"/>
</dbReference>
<dbReference type="GO" id="GO:0003700">
    <property type="term" value="F:DNA-binding transcription factor activity"/>
    <property type="evidence" value="ECO:0007669"/>
    <property type="project" value="InterPro"/>
</dbReference>
<evidence type="ECO:0000313" key="2">
    <source>
        <dbReference type="EMBL" id="PXX79004.1"/>
    </source>
</evidence>
<evidence type="ECO:0000259" key="1">
    <source>
        <dbReference type="Pfam" id="PF04545"/>
    </source>
</evidence>
<evidence type="ECO:0000313" key="3">
    <source>
        <dbReference type="Proteomes" id="UP000247612"/>
    </source>
</evidence>
<reference evidence="2 3" key="1">
    <citation type="submission" date="2018-05" db="EMBL/GenBank/DDBJ databases">
        <title>Genomic Encyclopedia of Type Strains, Phase IV (KMG-IV): sequencing the most valuable type-strain genomes for metagenomic binning, comparative biology and taxonomic classification.</title>
        <authorList>
            <person name="Goeker M."/>
        </authorList>
    </citation>
    <scope>NUCLEOTIDE SEQUENCE [LARGE SCALE GENOMIC DNA]</scope>
    <source>
        <strain evidence="2 3">JC118</strain>
    </source>
</reference>
<dbReference type="OrthoDB" id="9806818at2"/>
<feature type="domain" description="RNA polymerase sigma-70 region 4" evidence="1">
    <location>
        <begin position="92"/>
        <end position="140"/>
    </location>
</feature>
<dbReference type="GO" id="GO:0006352">
    <property type="term" value="P:DNA-templated transcription initiation"/>
    <property type="evidence" value="ECO:0007669"/>
    <property type="project" value="InterPro"/>
</dbReference>
<protein>
    <submittedName>
        <fullName evidence="2">RNA polymerase sigma factor (Sigma-70 family)</fullName>
    </submittedName>
</protein>
<dbReference type="InterPro" id="IPR013324">
    <property type="entry name" value="RNA_pol_sigma_r3/r4-like"/>
</dbReference>
<dbReference type="Pfam" id="PF04545">
    <property type="entry name" value="Sigma70_r4"/>
    <property type="match status" value="1"/>
</dbReference>
<dbReference type="Proteomes" id="UP000247612">
    <property type="component" value="Unassembled WGS sequence"/>
</dbReference>
<dbReference type="AlphaFoldDB" id="A0A318KLV9"/>
<dbReference type="InterPro" id="IPR007630">
    <property type="entry name" value="RNA_pol_sigma70_r4"/>
</dbReference>
<dbReference type="SUPFAM" id="SSF88659">
    <property type="entry name" value="Sigma3 and sigma4 domains of RNA polymerase sigma factors"/>
    <property type="match status" value="1"/>
</dbReference>
<keyword evidence="3" id="KW-1185">Reference proteome</keyword>
<dbReference type="EMBL" id="QJKH01000006">
    <property type="protein sequence ID" value="PXX79004.1"/>
    <property type="molecule type" value="Genomic_DNA"/>
</dbReference>
<accession>A0A318KLV9</accession>
<dbReference type="STRING" id="1034346.GCA_000313565_01177"/>
<dbReference type="Gene3D" id="1.10.10.10">
    <property type="entry name" value="Winged helix-like DNA-binding domain superfamily/Winged helix DNA-binding domain"/>
    <property type="match status" value="1"/>
</dbReference>
<sequence>MSYSEEYREHIEYAFAAFCKIVLRNAAMSAYRDIGRKWKHEISLDYLMDEQYYNPSTTDSYFEESIKLTQPTEFVVCGEIIEIEDERLAKVFSTLPKLRQEVLVLYFFLRYTDRKIGEVYGRSRTTVNYWKLAALKQLRKEWERLEHEERKADTF</sequence>
<organism evidence="2 3">
    <name type="scientific">Dielma fastidiosa</name>
    <dbReference type="NCBI Taxonomy" id="1034346"/>
    <lineage>
        <taxon>Bacteria</taxon>
        <taxon>Bacillati</taxon>
        <taxon>Bacillota</taxon>
        <taxon>Erysipelotrichia</taxon>
        <taxon>Erysipelotrichales</taxon>
        <taxon>Erysipelotrichaceae</taxon>
        <taxon>Dielma</taxon>
    </lineage>
</organism>
<dbReference type="GeneID" id="94439643"/>
<proteinExistence type="predicted"/>
<gene>
    <name evidence="2" type="ORF">DES51_106123</name>
</gene>